<keyword evidence="9" id="KW-1185">Reference proteome</keyword>
<accession>A0A3D8MFE3</accession>
<keyword evidence="4" id="KW-0732">Signal</keyword>
<gene>
    <name evidence="8" type="ORF">DXV75_02550</name>
</gene>
<keyword evidence="6" id="KW-0106">Calcium</keyword>
<dbReference type="OrthoDB" id="9803751at2"/>
<sequence length="506" mass="56690">MEPVRSIPVPAAAAWPHIVNGLALSSRRGPRPEGHNAAFGGVLAAIFMLLSISAGAQPLNVVVIITDDQNDWSFNQLYPGVVTPSLDALARQSLILDHAYTASPVCGPSRAAFFSGLYPHSTGAYLNGADPWRQGRLQTTETLPELFKRNGYMTLGAGKLFHAKLNEGREANVWDNAPFHGGFGPYPEEAHRIAGRDEPADTVGAKFWGVQEWSGPDEDFPDVVNANRLIDFFQQSHEKPFMAVYGLWRPHTPFTAPKRFFDLYDPAKIQLPTGYRSEDLDDVPYYGHKLSQIWGQRWQSSGAANTDNWRRILHGYLAATSFADWNVGRVIEALDNSAYANNTLVLFWSDNGFHLGEKNHFEKATVWERSAHIPALIRLPGHHNAGQHVLQPVSNIDFYPTILDYTGLAGPAHKLDGESLRPLLEKPRQLWARPAITTYGENVYSARDYRYRYIQYPDGSEELYDLQLDPHEFRNLADKAEFIEVKKRLAAFKPNIWAESLGGRNG</sequence>
<reference evidence="9" key="1">
    <citation type="submission" date="2018-08" db="EMBL/GenBank/DDBJ databases">
        <authorList>
            <person name="Zhang J."/>
            <person name="Du Z.-J."/>
        </authorList>
    </citation>
    <scope>NUCLEOTIDE SEQUENCE [LARGE SCALE GENOMIC DNA]</scope>
    <source>
        <strain evidence="9">KCTC 52655</strain>
    </source>
</reference>
<name>A0A3D8MFE3_9ALTE</name>
<evidence type="ECO:0000256" key="4">
    <source>
        <dbReference type="ARBA" id="ARBA00022729"/>
    </source>
</evidence>
<comment type="similarity">
    <text evidence="2">Belongs to the sulfatase family.</text>
</comment>
<evidence type="ECO:0000256" key="3">
    <source>
        <dbReference type="ARBA" id="ARBA00022723"/>
    </source>
</evidence>
<dbReference type="AlphaFoldDB" id="A0A3D8MFE3"/>
<comment type="caution">
    <text evidence="8">The sequence shown here is derived from an EMBL/GenBank/DDBJ whole genome shotgun (WGS) entry which is preliminary data.</text>
</comment>
<dbReference type="EMBL" id="QRHA01000001">
    <property type="protein sequence ID" value="RDV29346.1"/>
    <property type="molecule type" value="Genomic_DNA"/>
</dbReference>
<dbReference type="CDD" id="cd16030">
    <property type="entry name" value="iduronate-2-sulfatase"/>
    <property type="match status" value="1"/>
</dbReference>
<evidence type="ECO:0000256" key="2">
    <source>
        <dbReference type="ARBA" id="ARBA00008779"/>
    </source>
</evidence>
<dbReference type="InterPro" id="IPR024607">
    <property type="entry name" value="Sulfatase_CS"/>
</dbReference>
<dbReference type="PANTHER" id="PTHR45953:SF1">
    <property type="entry name" value="IDURONATE 2-SULFATASE"/>
    <property type="match status" value="1"/>
</dbReference>
<evidence type="ECO:0000259" key="7">
    <source>
        <dbReference type="Pfam" id="PF00884"/>
    </source>
</evidence>
<dbReference type="Proteomes" id="UP000256561">
    <property type="component" value="Unassembled WGS sequence"/>
</dbReference>
<dbReference type="PANTHER" id="PTHR45953">
    <property type="entry name" value="IDURONATE 2-SULFATASE"/>
    <property type="match status" value="1"/>
</dbReference>
<evidence type="ECO:0000256" key="5">
    <source>
        <dbReference type="ARBA" id="ARBA00022801"/>
    </source>
</evidence>
<proteinExistence type="inferred from homology"/>
<evidence type="ECO:0000313" key="9">
    <source>
        <dbReference type="Proteomes" id="UP000256561"/>
    </source>
</evidence>
<dbReference type="Gene3D" id="3.40.720.10">
    <property type="entry name" value="Alkaline Phosphatase, subunit A"/>
    <property type="match status" value="1"/>
</dbReference>
<dbReference type="RefSeq" id="WP_115591636.1">
    <property type="nucleotide sequence ID" value="NZ_QRHA01000001.1"/>
</dbReference>
<dbReference type="SUPFAM" id="SSF53649">
    <property type="entry name" value="Alkaline phosphatase-like"/>
    <property type="match status" value="1"/>
</dbReference>
<dbReference type="GO" id="GO:0046872">
    <property type="term" value="F:metal ion binding"/>
    <property type="evidence" value="ECO:0007669"/>
    <property type="project" value="UniProtKB-KW"/>
</dbReference>
<evidence type="ECO:0000256" key="6">
    <source>
        <dbReference type="ARBA" id="ARBA00022837"/>
    </source>
</evidence>
<dbReference type="InterPro" id="IPR017850">
    <property type="entry name" value="Alkaline_phosphatase_core_sf"/>
</dbReference>
<dbReference type="GO" id="GO:0005737">
    <property type="term" value="C:cytoplasm"/>
    <property type="evidence" value="ECO:0007669"/>
    <property type="project" value="TreeGrafter"/>
</dbReference>
<dbReference type="PROSITE" id="PS00149">
    <property type="entry name" value="SULFATASE_2"/>
    <property type="match status" value="1"/>
</dbReference>
<dbReference type="InterPro" id="IPR000917">
    <property type="entry name" value="Sulfatase_N"/>
</dbReference>
<protein>
    <submittedName>
        <fullName evidence="8">Iduronate-2-sulfatase</fullName>
    </submittedName>
</protein>
<keyword evidence="5" id="KW-0378">Hydrolase</keyword>
<keyword evidence="3" id="KW-0479">Metal-binding</keyword>
<dbReference type="Pfam" id="PF00884">
    <property type="entry name" value="Sulfatase"/>
    <property type="match status" value="1"/>
</dbReference>
<evidence type="ECO:0000313" key="8">
    <source>
        <dbReference type="EMBL" id="RDV29346.1"/>
    </source>
</evidence>
<dbReference type="GO" id="GO:0004423">
    <property type="term" value="F:iduronate-2-sulfatase activity"/>
    <property type="evidence" value="ECO:0007669"/>
    <property type="project" value="InterPro"/>
</dbReference>
<comment type="cofactor">
    <cofactor evidence="1">
        <name>Ca(2+)</name>
        <dbReference type="ChEBI" id="CHEBI:29108"/>
    </cofactor>
</comment>
<organism evidence="8 9">
    <name type="scientific">Alteromonas aestuariivivens</name>
    <dbReference type="NCBI Taxonomy" id="1938339"/>
    <lineage>
        <taxon>Bacteria</taxon>
        <taxon>Pseudomonadati</taxon>
        <taxon>Pseudomonadota</taxon>
        <taxon>Gammaproteobacteria</taxon>
        <taxon>Alteromonadales</taxon>
        <taxon>Alteromonadaceae</taxon>
        <taxon>Alteromonas/Salinimonas group</taxon>
        <taxon>Alteromonas</taxon>
    </lineage>
</organism>
<evidence type="ECO:0000256" key="1">
    <source>
        <dbReference type="ARBA" id="ARBA00001913"/>
    </source>
</evidence>
<dbReference type="InterPro" id="IPR035874">
    <property type="entry name" value="IDS"/>
</dbReference>
<feature type="domain" description="Sulfatase N-terminal" evidence="7">
    <location>
        <begin position="60"/>
        <end position="407"/>
    </location>
</feature>